<protein>
    <submittedName>
        <fullName evidence="1">Uncharacterized protein</fullName>
    </submittedName>
</protein>
<proteinExistence type="predicted"/>
<accession>A0A653C056</accession>
<dbReference type="Proteomes" id="UP000410492">
    <property type="component" value="Unassembled WGS sequence"/>
</dbReference>
<reference evidence="1 2" key="1">
    <citation type="submission" date="2019-01" db="EMBL/GenBank/DDBJ databases">
        <authorList>
            <person name="Sayadi A."/>
        </authorList>
    </citation>
    <scope>NUCLEOTIDE SEQUENCE [LARGE SCALE GENOMIC DNA]</scope>
</reference>
<dbReference type="AlphaFoldDB" id="A0A653C056"/>
<evidence type="ECO:0000313" key="1">
    <source>
        <dbReference type="EMBL" id="VEN40946.1"/>
    </source>
</evidence>
<evidence type="ECO:0000313" key="2">
    <source>
        <dbReference type="Proteomes" id="UP000410492"/>
    </source>
</evidence>
<gene>
    <name evidence="1" type="ORF">CALMAC_LOCUS4938</name>
</gene>
<dbReference type="EMBL" id="CAACVG010006679">
    <property type="protein sequence ID" value="VEN40946.1"/>
    <property type="molecule type" value="Genomic_DNA"/>
</dbReference>
<dbReference type="OrthoDB" id="6772796at2759"/>
<name>A0A653C056_CALMS</name>
<sequence>MDKLNECTNLFRELCIQLKKRASPNLPPGNIPDIVVRDTTVNSVDSSELEFSTDRLPSSSPYQNCV</sequence>
<organism evidence="1 2">
    <name type="scientific">Callosobruchus maculatus</name>
    <name type="common">Southern cowpea weevil</name>
    <name type="synonym">Pulse bruchid</name>
    <dbReference type="NCBI Taxonomy" id="64391"/>
    <lineage>
        <taxon>Eukaryota</taxon>
        <taxon>Metazoa</taxon>
        <taxon>Ecdysozoa</taxon>
        <taxon>Arthropoda</taxon>
        <taxon>Hexapoda</taxon>
        <taxon>Insecta</taxon>
        <taxon>Pterygota</taxon>
        <taxon>Neoptera</taxon>
        <taxon>Endopterygota</taxon>
        <taxon>Coleoptera</taxon>
        <taxon>Polyphaga</taxon>
        <taxon>Cucujiformia</taxon>
        <taxon>Chrysomeloidea</taxon>
        <taxon>Chrysomelidae</taxon>
        <taxon>Bruchinae</taxon>
        <taxon>Bruchini</taxon>
        <taxon>Callosobruchus</taxon>
    </lineage>
</organism>
<keyword evidence="2" id="KW-1185">Reference proteome</keyword>